<dbReference type="EMBL" id="CAJVRL010000014">
    <property type="protein sequence ID" value="CAG8949459.1"/>
    <property type="molecule type" value="Genomic_DNA"/>
</dbReference>
<evidence type="ECO:0000313" key="2">
    <source>
        <dbReference type="Proteomes" id="UP000696280"/>
    </source>
</evidence>
<dbReference type="OrthoDB" id="3494000at2759"/>
<proteinExistence type="predicted"/>
<name>A0A9N9PER7_9HELO</name>
<dbReference type="Gene3D" id="3.80.10.10">
    <property type="entry name" value="Ribonuclease Inhibitor"/>
    <property type="match status" value="1"/>
</dbReference>
<evidence type="ECO:0000313" key="1">
    <source>
        <dbReference type="EMBL" id="CAG8949459.1"/>
    </source>
</evidence>
<comment type="caution">
    <text evidence="1">The sequence shown here is derived from an EMBL/GenBank/DDBJ whole genome shotgun (WGS) entry which is preliminary data.</text>
</comment>
<dbReference type="InterPro" id="IPR032675">
    <property type="entry name" value="LRR_dom_sf"/>
</dbReference>
<sequence>MSSTSSESRSAANDSCGSYEEFELQCLGVIPSLPAELQDRIVKSCDTSSLVILIQLNKSWNHRVTPLLWGNLDFVNGWDQPDDESPERVTRFFVTCDDLKENQPERWATLAPLVRTLDLGRLHGINLVRDIEPDEHTWEYRFFEVGHEGHVFQIIAEFVNLESLSVYVKSWWGGRVEGAATLAGGLTRLRSLKVGGQFPDNLLQGLFAHAESIEHLSILNLHTVPGQDEGPDGLALNPEIYARLTRLKSLHLCKLADLDGSIPQRERYTYLQQHHGAEVVTEYEFASGMPWEFPRNSEVAVLNRWAKMLQRCSETLEEVTLENRYLCCNDLDPSIRIQPSGIDPLEYGAYSIQQSQEILFPVFSSQDWPKLKLLTWVGMGEQEEVRRATSYLDERVEIEVHLAAIQQMYGDVTPLQVSTPMEFHAPESWMVTSTSHN</sequence>
<dbReference type="Proteomes" id="UP000696280">
    <property type="component" value="Unassembled WGS sequence"/>
</dbReference>
<dbReference type="SUPFAM" id="SSF81383">
    <property type="entry name" value="F-box domain"/>
    <property type="match status" value="1"/>
</dbReference>
<accession>A0A9N9PER7</accession>
<evidence type="ECO:0008006" key="3">
    <source>
        <dbReference type="Google" id="ProtNLM"/>
    </source>
</evidence>
<gene>
    <name evidence="1" type="ORF">HYFRA_00007689</name>
</gene>
<organism evidence="1 2">
    <name type="scientific">Hymenoscyphus fraxineus</name>
    <dbReference type="NCBI Taxonomy" id="746836"/>
    <lineage>
        <taxon>Eukaryota</taxon>
        <taxon>Fungi</taxon>
        <taxon>Dikarya</taxon>
        <taxon>Ascomycota</taxon>
        <taxon>Pezizomycotina</taxon>
        <taxon>Leotiomycetes</taxon>
        <taxon>Helotiales</taxon>
        <taxon>Helotiaceae</taxon>
        <taxon>Hymenoscyphus</taxon>
    </lineage>
</organism>
<dbReference type="AlphaFoldDB" id="A0A9N9PER7"/>
<keyword evidence="2" id="KW-1185">Reference proteome</keyword>
<protein>
    <recommendedName>
        <fullName evidence="3">F-box domain-containing protein</fullName>
    </recommendedName>
</protein>
<dbReference type="InterPro" id="IPR036047">
    <property type="entry name" value="F-box-like_dom_sf"/>
</dbReference>
<reference evidence="1" key="1">
    <citation type="submission" date="2021-07" db="EMBL/GenBank/DDBJ databases">
        <authorList>
            <person name="Durling M."/>
        </authorList>
    </citation>
    <scope>NUCLEOTIDE SEQUENCE</scope>
</reference>